<dbReference type="Pfam" id="PF12627">
    <property type="entry name" value="PolyA_pol_RNAbd"/>
    <property type="match status" value="1"/>
</dbReference>
<evidence type="ECO:0000313" key="12">
    <source>
        <dbReference type="Proteomes" id="UP000730739"/>
    </source>
</evidence>
<keyword evidence="8" id="KW-0694">RNA-binding</keyword>
<evidence type="ECO:0000256" key="5">
    <source>
        <dbReference type="ARBA" id="ARBA00022723"/>
    </source>
</evidence>
<keyword evidence="7" id="KW-0460">Magnesium</keyword>
<feature type="domain" description="Poly A polymerase head" evidence="9">
    <location>
        <begin position="29"/>
        <end position="151"/>
    </location>
</feature>
<gene>
    <name evidence="11" type="ORF">J2Z31_000191</name>
</gene>
<evidence type="ECO:0000259" key="9">
    <source>
        <dbReference type="Pfam" id="PF01743"/>
    </source>
</evidence>
<keyword evidence="5" id="KW-0479">Metal-binding</keyword>
<name>A0ABS4QSR3_9HYPH</name>
<comment type="cofactor">
    <cofactor evidence="1">
        <name>Mg(2+)</name>
        <dbReference type="ChEBI" id="CHEBI:18420"/>
    </cofactor>
</comment>
<dbReference type="RefSeq" id="WP_209599996.1">
    <property type="nucleotide sequence ID" value="NZ_JAGILA010000001.1"/>
</dbReference>
<dbReference type="SUPFAM" id="SSF81301">
    <property type="entry name" value="Nucleotidyltransferase"/>
    <property type="match status" value="1"/>
</dbReference>
<evidence type="ECO:0000313" key="11">
    <source>
        <dbReference type="EMBL" id="MBP2233701.1"/>
    </source>
</evidence>
<evidence type="ECO:0000259" key="10">
    <source>
        <dbReference type="Pfam" id="PF12627"/>
    </source>
</evidence>
<evidence type="ECO:0000256" key="3">
    <source>
        <dbReference type="ARBA" id="ARBA00022694"/>
    </source>
</evidence>
<dbReference type="SUPFAM" id="SSF81891">
    <property type="entry name" value="Poly A polymerase C-terminal region-like"/>
    <property type="match status" value="1"/>
</dbReference>
<accession>A0ABS4QSR3</accession>
<proteinExistence type="inferred from homology"/>
<dbReference type="InterPro" id="IPR032828">
    <property type="entry name" value="PolyA_RNA-bd"/>
</dbReference>
<keyword evidence="2 8" id="KW-0808">Transferase</keyword>
<evidence type="ECO:0000256" key="1">
    <source>
        <dbReference type="ARBA" id="ARBA00001946"/>
    </source>
</evidence>
<comment type="similarity">
    <text evidence="8">Belongs to the tRNA nucleotidyltransferase/poly(A) polymerase family.</text>
</comment>
<dbReference type="InterPro" id="IPR043519">
    <property type="entry name" value="NT_sf"/>
</dbReference>
<dbReference type="EC" id="2.7.7.19" evidence="11"/>
<keyword evidence="4 11" id="KW-0548">Nucleotidyltransferase</keyword>
<protein>
    <submittedName>
        <fullName evidence="11">Poly(A) polymerase</fullName>
        <ecNumber evidence="11">2.7.7.19</ecNumber>
    </submittedName>
</protein>
<evidence type="ECO:0000256" key="7">
    <source>
        <dbReference type="ARBA" id="ARBA00022842"/>
    </source>
</evidence>
<dbReference type="InterPro" id="IPR050264">
    <property type="entry name" value="Bact_CCA-adding_enz_type3_sf"/>
</dbReference>
<dbReference type="PANTHER" id="PTHR46173">
    <property type="entry name" value="CCA TRNA NUCLEOTIDYLTRANSFERASE 1, MITOCHONDRIAL"/>
    <property type="match status" value="1"/>
</dbReference>
<dbReference type="PANTHER" id="PTHR46173:SF1">
    <property type="entry name" value="CCA TRNA NUCLEOTIDYLTRANSFERASE 1, MITOCHONDRIAL"/>
    <property type="match status" value="1"/>
</dbReference>
<dbReference type="Gene3D" id="3.30.460.10">
    <property type="entry name" value="Beta Polymerase, domain 2"/>
    <property type="match status" value="1"/>
</dbReference>
<sequence length="419" mass="45721">MTSIAAEPWFRAAALRRVFDLLNVEGGEARVVGGAVRNSLLGLAAGDVDLATTWRPDEVAERAKAAGIKVVPTGIDHGTVTLVVDGKPFEVTTLRRDVATDGRRAEVAFGTGWKEDAERRDFTINALYVNSDGEIFDDVGGLADIENRTLRFIGNAAERVAEDYLRILRFFRFFAHYGSGRPDAEGLKACAQARAKLSTLSAERVWGEMKKLLSAEDPGRALLWMRQAGVLAEVLPETEKWGIDAIPGLIAAEKIFSWAPDPLLRLAAMVPPDTDRLEALAERLRLSKAEAAFLVRFAEAPAVAPTLPDAALDRALYRSGKEGIIARLKLSLAAARRKSETDPAFLAETASFQRLLARAEKWQRPVFPLNGADVLKAGIAPGPQVGELLSELENFWVERNFGVDRATLVARLELLVRSG</sequence>
<dbReference type="GO" id="GO:1990817">
    <property type="term" value="F:poly(A) RNA polymerase activity"/>
    <property type="evidence" value="ECO:0007669"/>
    <property type="project" value="UniProtKB-EC"/>
</dbReference>
<dbReference type="Proteomes" id="UP000730739">
    <property type="component" value="Unassembled WGS sequence"/>
</dbReference>
<dbReference type="Pfam" id="PF01743">
    <property type="entry name" value="PolyA_pol"/>
    <property type="match status" value="1"/>
</dbReference>
<evidence type="ECO:0000256" key="8">
    <source>
        <dbReference type="RuleBase" id="RU003953"/>
    </source>
</evidence>
<evidence type="ECO:0000256" key="4">
    <source>
        <dbReference type="ARBA" id="ARBA00022695"/>
    </source>
</evidence>
<evidence type="ECO:0000256" key="2">
    <source>
        <dbReference type="ARBA" id="ARBA00022679"/>
    </source>
</evidence>
<dbReference type="InterPro" id="IPR002646">
    <property type="entry name" value="PolA_pol_head_dom"/>
</dbReference>
<organism evidence="11 12">
    <name type="scientific">Sinorhizobium kostiense</name>
    <dbReference type="NCBI Taxonomy" id="76747"/>
    <lineage>
        <taxon>Bacteria</taxon>
        <taxon>Pseudomonadati</taxon>
        <taxon>Pseudomonadota</taxon>
        <taxon>Alphaproteobacteria</taxon>
        <taxon>Hyphomicrobiales</taxon>
        <taxon>Rhizobiaceae</taxon>
        <taxon>Sinorhizobium/Ensifer group</taxon>
        <taxon>Sinorhizobium</taxon>
    </lineage>
</organism>
<keyword evidence="6" id="KW-0547">Nucleotide-binding</keyword>
<feature type="domain" description="tRNA nucleotidyltransferase/poly(A) polymerase RNA and SrmB- binding" evidence="10">
    <location>
        <begin position="187"/>
        <end position="240"/>
    </location>
</feature>
<comment type="caution">
    <text evidence="11">The sequence shown here is derived from an EMBL/GenBank/DDBJ whole genome shotgun (WGS) entry which is preliminary data.</text>
</comment>
<dbReference type="CDD" id="cd05398">
    <property type="entry name" value="NT_ClassII-CCAase"/>
    <property type="match status" value="1"/>
</dbReference>
<keyword evidence="3" id="KW-0819">tRNA processing</keyword>
<keyword evidence="12" id="KW-1185">Reference proteome</keyword>
<reference evidence="11 12" key="1">
    <citation type="submission" date="2021-03" db="EMBL/GenBank/DDBJ databases">
        <title>Genomic Encyclopedia of Type Strains, Phase IV (KMG-IV): sequencing the most valuable type-strain genomes for metagenomic binning, comparative biology and taxonomic classification.</title>
        <authorList>
            <person name="Goeker M."/>
        </authorList>
    </citation>
    <scope>NUCLEOTIDE SEQUENCE [LARGE SCALE GENOMIC DNA]</scope>
    <source>
        <strain evidence="11 12">DSM 13372</strain>
    </source>
</reference>
<evidence type="ECO:0000256" key="6">
    <source>
        <dbReference type="ARBA" id="ARBA00022741"/>
    </source>
</evidence>
<dbReference type="Gene3D" id="1.10.3090.10">
    <property type="entry name" value="cca-adding enzyme, domain 2"/>
    <property type="match status" value="1"/>
</dbReference>
<dbReference type="EMBL" id="JAGILA010000001">
    <property type="protein sequence ID" value="MBP2233701.1"/>
    <property type="molecule type" value="Genomic_DNA"/>
</dbReference>